<feature type="region of interest" description="Disordered" evidence="1">
    <location>
        <begin position="1"/>
        <end position="27"/>
    </location>
</feature>
<feature type="compositionally biased region" description="Low complexity" evidence="1">
    <location>
        <begin position="69"/>
        <end position="84"/>
    </location>
</feature>
<dbReference type="RefSeq" id="WP_235203378.1">
    <property type="nucleotide sequence ID" value="NZ_CP066776.1"/>
</dbReference>
<evidence type="ECO:0000313" key="2">
    <source>
        <dbReference type="EMBL" id="QQL44234.1"/>
    </source>
</evidence>
<dbReference type="KEGG" id="soa:G3M56_010045"/>
<gene>
    <name evidence="2" type="ORF">G3M56_010045</name>
</gene>
<evidence type="ECO:0000313" key="3">
    <source>
        <dbReference type="Proteomes" id="UP000475117"/>
    </source>
</evidence>
<feature type="compositionally biased region" description="Basic and acidic residues" evidence="1">
    <location>
        <begin position="18"/>
        <end position="27"/>
    </location>
</feature>
<proteinExistence type="predicted"/>
<dbReference type="Proteomes" id="UP000475117">
    <property type="component" value="Chromosome"/>
</dbReference>
<evidence type="ECO:0000256" key="1">
    <source>
        <dbReference type="SAM" id="MobiDB-lite"/>
    </source>
</evidence>
<sequence>MGFLDRFKRRRSSKTLAPKHDQPISMAEFDRKIEEIEEAKARAAARDQQRRAEITDDLPMAMAPTTPITTSATTEATATTNQAMPQTARTTQPEPRTNMPTFDTTPGTSIHALKQQAAAAQKAVADAMGIKDAAQIRAKLKLMLASGNVYYPACDISFGSVSKRPSSTTMFRVVEIVSSVDGKKYRYLDTIPEQSVRRLLEKEGLSAKREVVEPEPLTPEEALKVIEGKADPQKPVEQPSQIDLAIEAIKKRELITPRTWLIAREFKPASVVPRDLYDVGRKTFEELEF</sequence>
<feature type="compositionally biased region" description="Polar residues" evidence="1">
    <location>
        <begin position="85"/>
        <end position="98"/>
    </location>
</feature>
<keyword evidence="3" id="KW-1185">Reference proteome</keyword>
<dbReference type="EMBL" id="CP066776">
    <property type="protein sequence ID" value="QQL44234.1"/>
    <property type="molecule type" value="Genomic_DNA"/>
</dbReference>
<name>A0A7T7F046_9BACT</name>
<dbReference type="AlphaFoldDB" id="A0A7T7F046"/>
<accession>A0A7T7F046</accession>
<reference evidence="2 3" key="1">
    <citation type="submission" date="2020-12" db="EMBL/GenBank/DDBJ databases">
        <title>Sulforoseuscoccus oceanibium gen. nov., sp. nov., a representative of the phylum Verrucomicrobia with special cytoplasmic membrane, and proposal of Sulforoseuscoccusaceae fam. nov.</title>
        <authorList>
            <person name="Xi F."/>
        </authorList>
    </citation>
    <scope>NUCLEOTIDE SEQUENCE [LARGE SCALE GENOMIC DNA]</scope>
    <source>
        <strain evidence="2 3">T37</strain>
    </source>
</reference>
<protein>
    <submittedName>
        <fullName evidence="2">Uncharacterized protein</fullName>
    </submittedName>
</protein>
<feature type="region of interest" description="Disordered" evidence="1">
    <location>
        <begin position="69"/>
        <end position="98"/>
    </location>
</feature>
<organism evidence="2 3">
    <name type="scientific">Sulfuriroseicoccus oceanibius</name>
    <dbReference type="NCBI Taxonomy" id="2707525"/>
    <lineage>
        <taxon>Bacteria</taxon>
        <taxon>Pseudomonadati</taxon>
        <taxon>Verrucomicrobiota</taxon>
        <taxon>Verrucomicrobiia</taxon>
        <taxon>Verrucomicrobiales</taxon>
        <taxon>Verrucomicrobiaceae</taxon>
        <taxon>Sulfuriroseicoccus</taxon>
    </lineage>
</organism>